<feature type="region of interest" description="Disordered" evidence="1">
    <location>
        <begin position="196"/>
        <end position="277"/>
    </location>
</feature>
<dbReference type="EMBL" id="QFFG01000001">
    <property type="protein sequence ID" value="PWG06289.1"/>
    <property type="molecule type" value="Genomic_DNA"/>
</dbReference>
<evidence type="ECO:0000256" key="1">
    <source>
        <dbReference type="SAM" id="MobiDB-lite"/>
    </source>
</evidence>
<sequence>MMVSTVEANNGNNLPNRIGFNYSYQNSVNFVERGIEFFVFTNGEFDFDTNYNSVYFDYNGRRTRRNNGVSIDRDFRGRVRRIGGTFINYDFRGNVTRIGNVFMRYHRGRLTKVGNLRVRYDRWGYPAFYGTVRNNIYTHNGVRFNLNIGDICDYNDRYFFGREFRSNYSQIREDRNYYYYKANTNAKIGKRSQILRRKKPGSKRIENSSIKRKRNNSYRKPASAVNSKRKIKKDRRLSTNRNSSATYRKLDNSKREVNKTIKRSSDRKEKIVKKRRN</sequence>
<feature type="compositionally biased region" description="Basic and acidic residues" evidence="1">
    <location>
        <begin position="248"/>
        <end position="269"/>
    </location>
</feature>
<evidence type="ECO:0000313" key="3">
    <source>
        <dbReference type="Proteomes" id="UP000245670"/>
    </source>
</evidence>
<gene>
    <name evidence="2" type="ORF">DIS07_00205</name>
</gene>
<accession>A0A2U2JD74</accession>
<dbReference type="AlphaFoldDB" id="A0A2U2JD74"/>
<dbReference type="Proteomes" id="UP000245670">
    <property type="component" value="Unassembled WGS sequence"/>
</dbReference>
<evidence type="ECO:0000313" key="2">
    <source>
        <dbReference type="EMBL" id="PWG06289.1"/>
    </source>
</evidence>
<name>A0A2U2JD74_9FLAO</name>
<protein>
    <submittedName>
        <fullName evidence="2">Uncharacterized protein</fullName>
    </submittedName>
</protein>
<proteinExistence type="predicted"/>
<organism evidence="2 3">
    <name type="scientific">Polaribacter aquimarinus</name>
    <dbReference type="NCBI Taxonomy" id="2100726"/>
    <lineage>
        <taxon>Bacteria</taxon>
        <taxon>Pseudomonadati</taxon>
        <taxon>Bacteroidota</taxon>
        <taxon>Flavobacteriia</taxon>
        <taxon>Flavobacteriales</taxon>
        <taxon>Flavobacteriaceae</taxon>
    </lineage>
</organism>
<keyword evidence="3" id="KW-1185">Reference proteome</keyword>
<comment type="caution">
    <text evidence="2">The sequence shown here is derived from an EMBL/GenBank/DDBJ whole genome shotgun (WGS) entry which is preliminary data.</text>
</comment>
<reference evidence="2 3" key="1">
    <citation type="submission" date="2018-05" db="EMBL/GenBank/DDBJ databases">
        <title>Polaribacter aquimarinus sp. nov., isolated from sediment in a sediment of sea.</title>
        <authorList>
            <person name="Lu D."/>
        </authorList>
    </citation>
    <scope>NUCLEOTIDE SEQUENCE [LARGE SCALE GENOMIC DNA]</scope>
    <source>
        <strain evidence="2 3">ZY113</strain>
    </source>
</reference>